<keyword evidence="4 9" id="KW-0812">Transmembrane</keyword>
<dbReference type="SMART" id="SM00382">
    <property type="entry name" value="AAA"/>
    <property type="match status" value="1"/>
</dbReference>
<feature type="domain" description="ABC transmembrane type-1" evidence="11">
    <location>
        <begin position="38"/>
        <end position="324"/>
    </location>
</feature>
<dbReference type="PANTHER" id="PTHR43394:SF1">
    <property type="entry name" value="ATP-BINDING CASSETTE SUB-FAMILY B MEMBER 10, MITOCHONDRIAL"/>
    <property type="match status" value="1"/>
</dbReference>
<dbReference type="SUPFAM" id="SSF90123">
    <property type="entry name" value="ABC transporter transmembrane region"/>
    <property type="match status" value="1"/>
</dbReference>
<dbReference type="AlphaFoldDB" id="A0A1G4S337"/>
<keyword evidence="2" id="KW-0813">Transport</keyword>
<feature type="transmembrane region" description="Helical" evidence="9">
    <location>
        <begin position="267"/>
        <end position="285"/>
    </location>
</feature>
<accession>A0A1G4S337</accession>
<dbReference type="InterPro" id="IPR036640">
    <property type="entry name" value="ABC1_TM_sf"/>
</dbReference>
<reference evidence="13" key="1">
    <citation type="submission" date="2016-10" db="EMBL/GenBank/DDBJ databases">
        <authorList>
            <person name="Varghese N."/>
            <person name="Submissions S."/>
        </authorList>
    </citation>
    <scope>NUCLEOTIDE SEQUENCE [LARGE SCALE GENOMIC DNA]</scope>
    <source>
        <strain evidence="13">CGMCC 1.8946</strain>
    </source>
</reference>
<evidence type="ECO:0000313" key="12">
    <source>
        <dbReference type="EMBL" id="SCW63490.1"/>
    </source>
</evidence>
<evidence type="ECO:0000256" key="7">
    <source>
        <dbReference type="ARBA" id="ARBA00022989"/>
    </source>
</evidence>
<evidence type="ECO:0000256" key="9">
    <source>
        <dbReference type="SAM" id="Phobius"/>
    </source>
</evidence>
<gene>
    <name evidence="12" type="ORF">SAMN04487970_102256</name>
</gene>
<evidence type="ECO:0000256" key="4">
    <source>
        <dbReference type="ARBA" id="ARBA00022692"/>
    </source>
</evidence>
<dbReference type="FunFam" id="3.40.50.300:FF:000221">
    <property type="entry name" value="Multidrug ABC transporter ATP-binding protein"/>
    <property type="match status" value="1"/>
</dbReference>
<evidence type="ECO:0000256" key="2">
    <source>
        <dbReference type="ARBA" id="ARBA00022448"/>
    </source>
</evidence>
<evidence type="ECO:0000256" key="1">
    <source>
        <dbReference type="ARBA" id="ARBA00004651"/>
    </source>
</evidence>
<evidence type="ECO:0000256" key="5">
    <source>
        <dbReference type="ARBA" id="ARBA00022741"/>
    </source>
</evidence>
<comment type="subcellular location">
    <subcellularLocation>
        <location evidence="1">Cell membrane</location>
        <topology evidence="1">Multi-pass membrane protein</topology>
    </subcellularLocation>
</comment>
<evidence type="ECO:0000313" key="13">
    <source>
        <dbReference type="Proteomes" id="UP000198601"/>
    </source>
</evidence>
<dbReference type="GO" id="GO:0005886">
    <property type="term" value="C:plasma membrane"/>
    <property type="evidence" value="ECO:0007669"/>
    <property type="project" value="UniProtKB-SubCell"/>
</dbReference>
<protein>
    <submittedName>
        <fullName evidence="12">ATP-binding cassette, subfamily B</fullName>
    </submittedName>
</protein>
<evidence type="ECO:0000256" key="3">
    <source>
        <dbReference type="ARBA" id="ARBA00022475"/>
    </source>
</evidence>
<dbReference type="InterPro" id="IPR003593">
    <property type="entry name" value="AAA+_ATPase"/>
</dbReference>
<dbReference type="OrthoDB" id="9806127at2"/>
<dbReference type="InterPro" id="IPR017871">
    <property type="entry name" value="ABC_transporter-like_CS"/>
</dbReference>
<dbReference type="PROSITE" id="PS00211">
    <property type="entry name" value="ABC_TRANSPORTER_1"/>
    <property type="match status" value="1"/>
</dbReference>
<evidence type="ECO:0000259" key="10">
    <source>
        <dbReference type="PROSITE" id="PS50893"/>
    </source>
</evidence>
<evidence type="ECO:0000256" key="8">
    <source>
        <dbReference type="ARBA" id="ARBA00023136"/>
    </source>
</evidence>
<sequence>MTNGQEGVHHELRSVLRSVLHGLQLFQLIFRMNKRYTLTSVLLYIIQGIMPVATLIVTQNLLNGVSMAWKQGEAWLITQFALFILVFVMKNVISAVQSYVDGILQTLLSNTLNIMVCEKSTTLGLADYENSEVNDQLKRANQESSYRPYQLYTQMAGIASSLITMLSSAVLLILWKWWVVLVIFIISTISFYSLLKLNREQFRIYMDRTPLNRQTWYMTYLLTNDSAFKEVKLFQLGPYLLNRYRDFLTSFLLVDRRILMKYTRIKLLYDMLEIALLFWLIWLVIQEAFHKEILIGSLYGYIQAITLSQSQMQAMIHGMIKFSQSNLYMEQLLQFLKVPTSDPVQRQKQLLTPPKVSCDESFRIEQISFEGVSFRYSGQSRDTIRNLHFTLAKGQTIAIVGKNGSGKSTLVKLLMQLYADYQGVIKVNGHNILDYDLQQIQERIGIVFQDFVHYEMSVRHNIGFGSMDKLEQDEQLLDAAKCAAIDQTIKQLPYGLDTQLGRWFEEGFQLSGGQWQRIAIARAFFRSADVYILDEPTSFLDPLAEQNLLQLFQDLMKERMAIFITHRISSARLADKILVMDNGQIVEQGTHAELIKLDGIYSQMYRVQASSFTDEGVGVEYAGGGRK</sequence>
<dbReference type="InterPro" id="IPR039421">
    <property type="entry name" value="Type_1_exporter"/>
</dbReference>
<keyword evidence="5" id="KW-0547">Nucleotide-binding</keyword>
<dbReference type="InterPro" id="IPR011527">
    <property type="entry name" value="ABC1_TM_dom"/>
</dbReference>
<dbReference type="Gene3D" id="1.20.1560.10">
    <property type="entry name" value="ABC transporter type 1, transmembrane domain"/>
    <property type="match status" value="1"/>
</dbReference>
<evidence type="ECO:0000256" key="6">
    <source>
        <dbReference type="ARBA" id="ARBA00022840"/>
    </source>
</evidence>
<feature type="domain" description="ABC transporter" evidence="10">
    <location>
        <begin position="367"/>
        <end position="607"/>
    </location>
</feature>
<keyword evidence="7 9" id="KW-1133">Transmembrane helix</keyword>
<keyword evidence="3" id="KW-1003">Cell membrane</keyword>
<proteinExistence type="predicted"/>
<organism evidence="12 13">
    <name type="scientific">Paenibacillus tianmuensis</name>
    <dbReference type="NCBI Taxonomy" id="624147"/>
    <lineage>
        <taxon>Bacteria</taxon>
        <taxon>Bacillati</taxon>
        <taxon>Bacillota</taxon>
        <taxon>Bacilli</taxon>
        <taxon>Bacillales</taxon>
        <taxon>Paenibacillaceae</taxon>
        <taxon>Paenibacillus</taxon>
    </lineage>
</organism>
<feature type="transmembrane region" description="Helical" evidence="9">
    <location>
        <begin position="74"/>
        <end position="93"/>
    </location>
</feature>
<dbReference type="EMBL" id="FMTT01000022">
    <property type="protein sequence ID" value="SCW63490.1"/>
    <property type="molecule type" value="Genomic_DNA"/>
</dbReference>
<dbReference type="Pfam" id="PF00005">
    <property type="entry name" value="ABC_tran"/>
    <property type="match status" value="1"/>
</dbReference>
<evidence type="ECO:0000259" key="11">
    <source>
        <dbReference type="PROSITE" id="PS50929"/>
    </source>
</evidence>
<dbReference type="Proteomes" id="UP000198601">
    <property type="component" value="Unassembled WGS sequence"/>
</dbReference>
<dbReference type="PROSITE" id="PS50893">
    <property type="entry name" value="ABC_TRANSPORTER_2"/>
    <property type="match status" value="1"/>
</dbReference>
<dbReference type="Gene3D" id="3.40.50.300">
    <property type="entry name" value="P-loop containing nucleotide triphosphate hydrolases"/>
    <property type="match status" value="1"/>
</dbReference>
<dbReference type="GO" id="GO:0016887">
    <property type="term" value="F:ATP hydrolysis activity"/>
    <property type="evidence" value="ECO:0007669"/>
    <property type="project" value="InterPro"/>
</dbReference>
<dbReference type="InterPro" id="IPR027417">
    <property type="entry name" value="P-loop_NTPase"/>
</dbReference>
<name>A0A1G4S337_9BACL</name>
<dbReference type="SUPFAM" id="SSF52540">
    <property type="entry name" value="P-loop containing nucleoside triphosphate hydrolases"/>
    <property type="match status" value="1"/>
</dbReference>
<keyword evidence="13" id="KW-1185">Reference proteome</keyword>
<keyword evidence="6 12" id="KW-0067">ATP-binding</keyword>
<feature type="transmembrane region" description="Helical" evidence="9">
    <location>
        <begin position="41"/>
        <end position="62"/>
    </location>
</feature>
<feature type="transmembrane region" description="Helical" evidence="9">
    <location>
        <begin position="151"/>
        <end position="171"/>
    </location>
</feature>
<keyword evidence="8 9" id="KW-0472">Membrane</keyword>
<dbReference type="RefSeq" id="WP_090673329.1">
    <property type="nucleotide sequence ID" value="NZ_FMTT01000022.1"/>
</dbReference>
<dbReference type="GO" id="GO:0015421">
    <property type="term" value="F:ABC-type oligopeptide transporter activity"/>
    <property type="evidence" value="ECO:0007669"/>
    <property type="project" value="TreeGrafter"/>
</dbReference>
<feature type="transmembrane region" description="Helical" evidence="9">
    <location>
        <begin position="177"/>
        <end position="195"/>
    </location>
</feature>
<dbReference type="PANTHER" id="PTHR43394">
    <property type="entry name" value="ATP-DEPENDENT PERMEASE MDL1, MITOCHONDRIAL"/>
    <property type="match status" value="1"/>
</dbReference>
<dbReference type="PROSITE" id="PS50929">
    <property type="entry name" value="ABC_TM1F"/>
    <property type="match status" value="1"/>
</dbReference>
<dbReference type="GO" id="GO:0005524">
    <property type="term" value="F:ATP binding"/>
    <property type="evidence" value="ECO:0007669"/>
    <property type="project" value="UniProtKB-KW"/>
</dbReference>
<dbReference type="InterPro" id="IPR003439">
    <property type="entry name" value="ABC_transporter-like_ATP-bd"/>
</dbReference>
<dbReference type="STRING" id="624147.SAMN04487970_102256"/>